<organism evidence="13 14">
    <name type="scientific">Elongatibacter sediminis</name>
    <dbReference type="NCBI Taxonomy" id="3119006"/>
    <lineage>
        <taxon>Bacteria</taxon>
        <taxon>Pseudomonadati</taxon>
        <taxon>Pseudomonadota</taxon>
        <taxon>Gammaproteobacteria</taxon>
        <taxon>Chromatiales</taxon>
        <taxon>Wenzhouxiangellaceae</taxon>
        <taxon>Elongatibacter</taxon>
    </lineage>
</organism>
<dbReference type="Pfam" id="PF03007">
    <property type="entry name" value="WS_DGAT_cat"/>
    <property type="match status" value="1"/>
</dbReference>
<comment type="catalytic activity">
    <reaction evidence="10">
        <text>an acyl-CoA + a 1,2-diacyl-sn-glycerol = a triacyl-sn-glycerol + CoA</text>
        <dbReference type="Rhea" id="RHEA:10868"/>
        <dbReference type="ChEBI" id="CHEBI:17815"/>
        <dbReference type="ChEBI" id="CHEBI:57287"/>
        <dbReference type="ChEBI" id="CHEBI:58342"/>
        <dbReference type="ChEBI" id="CHEBI:64615"/>
        <dbReference type="EC" id="2.3.1.20"/>
    </reaction>
</comment>
<gene>
    <name evidence="13" type="ORF">V3330_04175</name>
</gene>
<evidence type="ECO:0000313" key="14">
    <source>
        <dbReference type="Proteomes" id="UP001359886"/>
    </source>
</evidence>
<reference evidence="13 14" key="1">
    <citation type="submission" date="2024-02" db="EMBL/GenBank/DDBJ databases">
        <title>A novel Wenzhouxiangellaceae bacterium, isolated from coastal sediments.</title>
        <authorList>
            <person name="Du Z.-J."/>
            <person name="Ye Y.-Q."/>
            <person name="Zhang X.-Y."/>
        </authorList>
    </citation>
    <scope>NUCLEOTIDE SEQUENCE [LARGE SCALE GENOMIC DNA]</scope>
    <source>
        <strain evidence="13 14">CH-27</strain>
    </source>
</reference>
<accession>A0AAW9RDE5</accession>
<evidence type="ECO:0000256" key="8">
    <source>
        <dbReference type="ARBA" id="ARBA00023098"/>
    </source>
</evidence>
<dbReference type="RefSeq" id="WP_354694138.1">
    <property type="nucleotide sequence ID" value="NZ_JAZHOG010000002.1"/>
</dbReference>
<proteinExistence type="inferred from homology"/>
<dbReference type="InterPro" id="IPR009721">
    <property type="entry name" value="O-acyltransferase_WSD1_C"/>
</dbReference>
<comment type="pathway">
    <text evidence="2">Lipid metabolism.</text>
</comment>
<dbReference type="GO" id="GO:0004144">
    <property type="term" value="F:diacylglycerol O-acyltransferase activity"/>
    <property type="evidence" value="ECO:0007669"/>
    <property type="project" value="UniProtKB-EC"/>
</dbReference>
<dbReference type="PANTHER" id="PTHR31650:SF1">
    <property type="entry name" value="WAX ESTER SYNTHASE_DIACYLGLYCEROL ACYLTRANSFERASE 4-RELATED"/>
    <property type="match status" value="1"/>
</dbReference>
<dbReference type="SUPFAM" id="SSF52777">
    <property type="entry name" value="CoA-dependent acyltransferases"/>
    <property type="match status" value="2"/>
</dbReference>
<feature type="domain" description="O-acyltransferase WSD1 C-terminal" evidence="12">
    <location>
        <begin position="315"/>
        <end position="456"/>
    </location>
</feature>
<comment type="caution">
    <text evidence="13">The sequence shown here is derived from an EMBL/GenBank/DDBJ whole genome shotgun (WGS) entry which is preliminary data.</text>
</comment>
<dbReference type="PANTHER" id="PTHR31650">
    <property type="entry name" value="O-ACYLTRANSFERASE (WSD1-LIKE) FAMILY PROTEIN"/>
    <property type="match status" value="1"/>
</dbReference>
<dbReference type="InterPro" id="IPR045034">
    <property type="entry name" value="O-acyltransferase_WSD1-like"/>
</dbReference>
<evidence type="ECO:0000256" key="1">
    <source>
        <dbReference type="ARBA" id="ARBA00004771"/>
    </source>
</evidence>
<keyword evidence="9 13" id="KW-0012">Acyltransferase</keyword>
<evidence type="ECO:0000259" key="11">
    <source>
        <dbReference type="Pfam" id="PF03007"/>
    </source>
</evidence>
<evidence type="ECO:0000256" key="2">
    <source>
        <dbReference type="ARBA" id="ARBA00005189"/>
    </source>
</evidence>
<dbReference type="InterPro" id="IPR004255">
    <property type="entry name" value="O-acyltransferase_WSD1_N"/>
</dbReference>
<dbReference type="GO" id="GO:0006071">
    <property type="term" value="P:glycerol metabolic process"/>
    <property type="evidence" value="ECO:0007669"/>
    <property type="project" value="UniProtKB-KW"/>
</dbReference>
<evidence type="ECO:0000256" key="3">
    <source>
        <dbReference type="ARBA" id="ARBA00009587"/>
    </source>
</evidence>
<comment type="pathway">
    <text evidence="1">Glycerolipid metabolism; triacylglycerol biosynthesis.</text>
</comment>
<keyword evidence="6 13" id="KW-0808">Transferase</keyword>
<evidence type="ECO:0000256" key="4">
    <source>
        <dbReference type="ARBA" id="ARBA00013244"/>
    </source>
</evidence>
<keyword evidence="8" id="KW-0443">Lipid metabolism</keyword>
<dbReference type="GO" id="GO:0019432">
    <property type="term" value="P:triglyceride biosynthetic process"/>
    <property type="evidence" value="ECO:0007669"/>
    <property type="project" value="TreeGrafter"/>
</dbReference>
<dbReference type="AlphaFoldDB" id="A0AAW9RDE5"/>
<evidence type="ECO:0000256" key="10">
    <source>
        <dbReference type="ARBA" id="ARBA00048109"/>
    </source>
</evidence>
<dbReference type="Proteomes" id="UP001359886">
    <property type="component" value="Unassembled WGS sequence"/>
</dbReference>
<keyword evidence="14" id="KW-1185">Reference proteome</keyword>
<evidence type="ECO:0000256" key="6">
    <source>
        <dbReference type="ARBA" id="ARBA00022679"/>
    </source>
</evidence>
<dbReference type="EC" id="2.3.1.20" evidence="4"/>
<dbReference type="EMBL" id="JAZHOG010000002">
    <property type="protein sequence ID" value="MEJ8566818.1"/>
    <property type="molecule type" value="Genomic_DNA"/>
</dbReference>
<sequence>MTREPMSKVDTAWLRMEQPTNLMMITGVVGLEAEASYTRLVETVQSRFLAFRRFRQKAVSTSSGVFWETDPDFDIHGHVRRVALPGGAGQDELEDYVSDLASTALDPSRPLWQFHFVENYVGGPVVVMRIHHCYADGIALVQVFLSLTDPTPQGRKVVNPKRWKQKRASESTVFQRLLEPAREGVDFAVHLSQKLLDEALQVIADPEKAAECFGVAGDLLRELSHALTLPNDPATRFKGRLGGRKRVAWAEPVPLDEVKALGKALGCTVNDVLIASVSGALRAYLRELDPDADCPEIRATVPVNLRPLEHARELGNHFGLVFLSLPVGEANPLRRVYCVNERMNELKASRQAAMSFGVLAALGMGPHALQKPALERLSEKATAVLTNVPGPQQPLYLAGGRVRDMMFWVPQSGTIGMGVSILSYDGQVFFGVITDRRLVDDPARIISRFRPELENLLHLAMMLPLEGRPDPEQAEWLLRSEDS</sequence>
<dbReference type="Pfam" id="PF06974">
    <property type="entry name" value="WS_DGAT_C"/>
    <property type="match status" value="1"/>
</dbReference>
<evidence type="ECO:0000313" key="13">
    <source>
        <dbReference type="EMBL" id="MEJ8566818.1"/>
    </source>
</evidence>
<evidence type="ECO:0000259" key="12">
    <source>
        <dbReference type="Pfam" id="PF06974"/>
    </source>
</evidence>
<evidence type="ECO:0000256" key="7">
    <source>
        <dbReference type="ARBA" id="ARBA00022798"/>
    </source>
</evidence>
<protein>
    <recommendedName>
        <fullName evidence="4">diacylglycerol O-acyltransferase</fullName>
        <ecNumber evidence="4">2.3.1.20</ecNumber>
    </recommendedName>
</protein>
<dbReference type="NCBIfam" id="TIGR02946">
    <property type="entry name" value="acyl_WS_DGAT"/>
    <property type="match status" value="1"/>
</dbReference>
<name>A0AAW9RDE5_9GAMM</name>
<feature type="domain" description="O-acyltransferase WSD1-like N-terminal" evidence="11">
    <location>
        <begin position="6"/>
        <end position="272"/>
    </location>
</feature>
<keyword evidence="7" id="KW-0319">Glycerol metabolism</keyword>
<dbReference type="GO" id="GO:0005886">
    <property type="term" value="C:plasma membrane"/>
    <property type="evidence" value="ECO:0007669"/>
    <property type="project" value="TreeGrafter"/>
</dbReference>
<comment type="similarity">
    <text evidence="3">Belongs to the long-chain O-acyltransferase family.</text>
</comment>
<dbReference type="InterPro" id="IPR014292">
    <property type="entry name" value="Acyl_transf_WS/DGAT"/>
</dbReference>
<evidence type="ECO:0000256" key="5">
    <source>
        <dbReference type="ARBA" id="ARBA00022516"/>
    </source>
</evidence>
<evidence type="ECO:0000256" key="9">
    <source>
        <dbReference type="ARBA" id="ARBA00023315"/>
    </source>
</evidence>
<keyword evidence="5" id="KW-0444">Lipid biosynthesis</keyword>